<evidence type="ECO:0000313" key="2">
    <source>
        <dbReference type="Proteomes" id="UP000031668"/>
    </source>
</evidence>
<sequence>MSYVRWWMQENNLNKFINIFDDEIELYYFKKFIENNSQKKFVLEELTQVLQLMQIISTWIPKDISLIDESLMDRYNWKEIQPEITSIVNSREIQSLHSFLQMFRAKIYLFPVISISNPVNNILAEYLVQKYLLRIKGSGYNGVNMGVLNWESWYWSMEPIIDG</sequence>
<proteinExistence type="predicted"/>
<evidence type="ECO:0000313" key="1">
    <source>
        <dbReference type="EMBL" id="KII60578.1"/>
    </source>
</evidence>
<dbReference type="Proteomes" id="UP000031668">
    <property type="component" value="Unassembled WGS sequence"/>
</dbReference>
<keyword evidence="2" id="KW-1185">Reference proteome</keyword>
<name>A0A0C2I5Y7_THEKT</name>
<protein>
    <submittedName>
        <fullName evidence="1">Uncharacterized protein</fullName>
    </submittedName>
</protein>
<comment type="caution">
    <text evidence="1">The sequence shown here is derived from an EMBL/GenBank/DDBJ whole genome shotgun (WGS) entry which is preliminary data.</text>
</comment>
<dbReference type="AlphaFoldDB" id="A0A0C2I5Y7"/>
<reference evidence="1 2" key="1">
    <citation type="journal article" date="2014" name="Genome Biol. Evol.">
        <title>The genome of the myxosporean Thelohanellus kitauei shows adaptations to nutrient acquisition within its fish host.</title>
        <authorList>
            <person name="Yang Y."/>
            <person name="Xiong J."/>
            <person name="Zhou Z."/>
            <person name="Huo F."/>
            <person name="Miao W."/>
            <person name="Ran C."/>
            <person name="Liu Y."/>
            <person name="Zhang J."/>
            <person name="Feng J."/>
            <person name="Wang M."/>
            <person name="Wang M."/>
            <person name="Wang L."/>
            <person name="Yao B."/>
        </authorList>
    </citation>
    <scope>NUCLEOTIDE SEQUENCE [LARGE SCALE GENOMIC DNA]</scope>
    <source>
        <strain evidence="1">Wuqing</strain>
    </source>
</reference>
<gene>
    <name evidence="1" type="ORF">RF11_09464</name>
</gene>
<dbReference type="EMBL" id="JWZT01005561">
    <property type="protein sequence ID" value="KII60578.1"/>
    <property type="molecule type" value="Genomic_DNA"/>
</dbReference>
<organism evidence="1 2">
    <name type="scientific">Thelohanellus kitauei</name>
    <name type="common">Myxosporean</name>
    <dbReference type="NCBI Taxonomy" id="669202"/>
    <lineage>
        <taxon>Eukaryota</taxon>
        <taxon>Metazoa</taxon>
        <taxon>Cnidaria</taxon>
        <taxon>Myxozoa</taxon>
        <taxon>Myxosporea</taxon>
        <taxon>Bivalvulida</taxon>
        <taxon>Platysporina</taxon>
        <taxon>Myxobolidae</taxon>
        <taxon>Thelohanellus</taxon>
    </lineage>
</organism>
<accession>A0A0C2I5Y7</accession>